<dbReference type="EMBL" id="JAIWYP010000005">
    <property type="protein sequence ID" value="KAH3820402.1"/>
    <property type="molecule type" value="Genomic_DNA"/>
</dbReference>
<reference evidence="2" key="2">
    <citation type="submission" date="2020-11" db="EMBL/GenBank/DDBJ databases">
        <authorList>
            <person name="McCartney M.A."/>
            <person name="Auch B."/>
            <person name="Kono T."/>
            <person name="Mallez S."/>
            <person name="Becker A."/>
            <person name="Gohl D.M."/>
            <person name="Silverstein K.A.T."/>
            <person name="Koren S."/>
            <person name="Bechman K.B."/>
            <person name="Herman A."/>
            <person name="Abrahante J.E."/>
            <person name="Garbe J."/>
        </authorList>
    </citation>
    <scope>NUCLEOTIDE SEQUENCE</scope>
    <source>
        <strain evidence="2">Duluth1</strain>
        <tissue evidence="2">Whole animal</tissue>
    </source>
</reference>
<dbReference type="Proteomes" id="UP000828390">
    <property type="component" value="Unassembled WGS sequence"/>
</dbReference>
<feature type="transmembrane region" description="Helical" evidence="1">
    <location>
        <begin position="40"/>
        <end position="60"/>
    </location>
</feature>
<keyword evidence="3" id="KW-1185">Reference proteome</keyword>
<name>A0A9D4JU74_DREPO</name>
<comment type="caution">
    <text evidence="2">The sequence shown here is derived from an EMBL/GenBank/DDBJ whole genome shotgun (WGS) entry which is preliminary data.</text>
</comment>
<protein>
    <submittedName>
        <fullName evidence="2">Uncharacterized protein</fullName>
    </submittedName>
</protein>
<evidence type="ECO:0000313" key="2">
    <source>
        <dbReference type="EMBL" id="KAH3820402.1"/>
    </source>
</evidence>
<keyword evidence="1" id="KW-0812">Transmembrane</keyword>
<gene>
    <name evidence="2" type="ORF">DPMN_122148</name>
</gene>
<proteinExistence type="predicted"/>
<keyword evidence="1" id="KW-0472">Membrane</keyword>
<accession>A0A9D4JU74</accession>
<organism evidence="2 3">
    <name type="scientific">Dreissena polymorpha</name>
    <name type="common">Zebra mussel</name>
    <name type="synonym">Mytilus polymorpha</name>
    <dbReference type="NCBI Taxonomy" id="45954"/>
    <lineage>
        <taxon>Eukaryota</taxon>
        <taxon>Metazoa</taxon>
        <taxon>Spiralia</taxon>
        <taxon>Lophotrochozoa</taxon>
        <taxon>Mollusca</taxon>
        <taxon>Bivalvia</taxon>
        <taxon>Autobranchia</taxon>
        <taxon>Heteroconchia</taxon>
        <taxon>Euheterodonta</taxon>
        <taxon>Imparidentia</taxon>
        <taxon>Neoheterodontei</taxon>
        <taxon>Myida</taxon>
        <taxon>Dreissenoidea</taxon>
        <taxon>Dreissenidae</taxon>
        <taxon>Dreissena</taxon>
    </lineage>
</organism>
<reference evidence="2" key="1">
    <citation type="journal article" date="2019" name="bioRxiv">
        <title>The Genome of the Zebra Mussel, Dreissena polymorpha: A Resource for Invasive Species Research.</title>
        <authorList>
            <person name="McCartney M.A."/>
            <person name="Auch B."/>
            <person name="Kono T."/>
            <person name="Mallez S."/>
            <person name="Zhang Y."/>
            <person name="Obille A."/>
            <person name="Becker A."/>
            <person name="Abrahante J.E."/>
            <person name="Garbe J."/>
            <person name="Badalamenti J.P."/>
            <person name="Herman A."/>
            <person name="Mangelson H."/>
            <person name="Liachko I."/>
            <person name="Sullivan S."/>
            <person name="Sone E.D."/>
            <person name="Koren S."/>
            <person name="Silverstein K.A.T."/>
            <person name="Beckman K.B."/>
            <person name="Gohl D.M."/>
        </authorList>
    </citation>
    <scope>NUCLEOTIDE SEQUENCE</scope>
    <source>
        <strain evidence="2">Duluth1</strain>
        <tissue evidence="2">Whole animal</tissue>
    </source>
</reference>
<sequence>MWIWPPLQGSLPVSHYFSIDREQTIAFLLNTTKDIDNDPFLAMTAGLAETCMGFFLRGIISKRDIPTRQFNSTTPEKHAM</sequence>
<evidence type="ECO:0000256" key="1">
    <source>
        <dbReference type="SAM" id="Phobius"/>
    </source>
</evidence>
<keyword evidence="1" id="KW-1133">Transmembrane helix</keyword>
<dbReference type="AlphaFoldDB" id="A0A9D4JU74"/>
<evidence type="ECO:0000313" key="3">
    <source>
        <dbReference type="Proteomes" id="UP000828390"/>
    </source>
</evidence>